<dbReference type="KEGG" id="meh:M301_1281"/>
<dbReference type="OrthoDB" id="5405523at2"/>
<proteinExistence type="predicted"/>
<reference evidence="3" key="1">
    <citation type="submission" date="2010-05" db="EMBL/GenBank/DDBJ databases">
        <title>Complete sequence of Methylotenera sp. 301.</title>
        <authorList>
            <person name="Lucas S."/>
            <person name="Copeland A."/>
            <person name="Lapidus A."/>
            <person name="Cheng J.-F."/>
            <person name="Bruce D."/>
            <person name="Goodwin L."/>
            <person name="Pitluck S."/>
            <person name="Clum A."/>
            <person name="Land M."/>
            <person name="Hauser L."/>
            <person name="Kyrpides N."/>
            <person name="Ivanova N."/>
            <person name="Chistoservova L."/>
            <person name="Kalyuzhnaya M."/>
            <person name="Woyke T."/>
        </authorList>
    </citation>
    <scope>NUCLEOTIDE SEQUENCE [LARGE SCALE GENOMIC DNA]</scope>
    <source>
        <strain evidence="3">301</strain>
    </source>
</reference>
<dbReference type="eggNOG" id="ENOG50337ND">
    <property type="taxonomic scope" value="Bacteria"/>
</dbReference>
<name>D7DHX9_METV0</name>
<reference evidence="2 3" key="2">
    <citation type="journal article" date="2011" name="J. Bacteriol.">
        <title>Genomes of three methylotrophs from a single niche uncover genetic and metabolic divergence of Methylophilaceae.</title>
        <authorList>
            <person name="Lapidus A."/>
            <person name="Clum A."/>
            <person name="Labutti K."/>
            <person name="Kaluzhnaya M.G."/>
            <person name="Lim S."/>
            <person name="Beck D.A."/>
            <person name="Glavina Del Rio T."/>
            <person name="Nolan M."/>
            <person name="Mavromatis K."/>
            <person name="Huntemann M."/>
            <person name="Lucas S."/>
            <person name="Lidstrom M.E."/>
            <person name="Ivanova N."/>
            <person name="Chistoserdova L."/>
        </authorList>
    </citation>
    <scope>NUCLEOTIDE SEQUENCE [LARGE SCALE GENOMIC DNA]</scope>
    <source>
        <strain evidence="2 3">301</strain>
    </source>
</reference>
<dbReference type="STRING" id="666681.M301_1281"/>
<keyword evidence="1" id="KW-0812">Transmembrane</keyword>
<organism evidence="2 3">
    <name type="scientific">Methylotenera versatilis (strain 301)</name>
    <dbReference type="NCBI Taxonomy" id="666681"/>
    <lineage>
        <taxon>Bacteria</taxon>
        <taxon>Pseudomonadati</taxon>
        <taxon>Pseudomonadota</taxon>
        <taxon>Betaproteobacteria</taxon>
        <taxon>Nitrosomonadales</taxon>
        <taxon>Methylophilaceae</taxon>
        <taxon>Methylotenera</taxon>
    </lineage>
</organism>
<evidence type="ECO:0000256" key="1">
    <source>
        <dbReference type="SAM" id="Phobius"/>
    </source>
</evidence>
<keyword evidence="1" id="KW-0472">Membrane</keyword>
<dbReference type="HOGENOM" id="CLU_1720217_0_0_4"/>
<dbReference type="Proteomes" id="UP000000383">
    <property type="component" value="Chromosome"/>
</dbReference>
<dbReference type="AlphaFoldDB" id="D7DHX9"/>
<protein>
    <submittedName>
        <fullName evidence="2">Uncharacterized protein</fullName>
    </submittedName>
</protein>
<keyword evidence="1" id="KW-1133">Transmembrane helix</keyword>
<evidence type="ECO:0000313" key="3">
    <source>
        <dbReference type="Proteomes" id="UP000000383"/>
    </source>
</evidence>
<accession>D7DHX9</accession>
<sequence>MAAHLSRHAPSTHRFDFAVTVTVIAILATLLLGYLNKVQQDIERLVVETELNSFRLSLAEAWVHKSIKNQSMDNAALQNSNPMLLMAEKPKNYIGELSEAPSNKKEIWYFDTTKKQLIYVFNDGSLARYSFSKTSGQAKASLLTVGGLDLVKNVQK</sequence>
<dbReference type="RefSeq" id="WP_013147978.1">
    <property type="nucleotide sequence ID" value="NC_014207.1"/>
</dbReference>
<feature type="transmembrane region" description="Helical" evidence="1">
    <location>
        <begin position="15"/>
        <end position="35"/>
    </location>
</feature>
<dbReference type="EMBL" id="CP002056">
    <property type="protein sequence ID" value="ADI29664.1"/>
    <property type="molecule type" value="Genomic_DNA"/>
</dbReference>
<evidence type="ECO:0000313" key="2">
    <source>
        <dbReference type="EMBL" id="ADI29664.1"/>
    </source>
</evidence>
<keyword evidence="3" id="KW-1185">Reference proteome</keyword>
<gene>
    <name evidence="2" type="ordered locus">M301_1281</name>
</gene>